<evidence type="ECO:0000256" key="5">
    <source>
        <dbReference type="ARBA" id="ARBA00022723"/>
    </source>
</evidence>
<feature type="domain" description="Calcineurin-like phosphoesterase" evidence="11">
    <location>
        <begin position="67"/>
        <end position="337"/>
    </location>
</feature>
<evidence type="ECO:0000256" key="10">
    <source>
        <dbReference type="SAM" id="Phobius"/>
    </source>
</evidence>
<dbReference type="AlphaFoldDB" id="A0AAV8TX73"/>
<keyword evidence="13" id="KW-1185">Reference proteome</keyword>
<dbReference type="PANTHER" id="PTHR13315:SF0">
    <property type="entry name" value="METALLOPHOSPHOESTERASE 1"/>
    <property type="match status" value="1"/>
</dbReference>
<dbReference type="GO" id="GO:0046872">
    <property type="term" value="F:metal ion binding"/>
    <property type="evidence" value="ECO:0007669"/>
    <property type="project" value="UniProtKB-KW"/>
</dbReference>
<evidence type="ECO:0000256" key="7">
    <source>
        <dbReference type="ARBA" id="ARBA00022989"/>
    </source>
</evidence>
<name>A0AAV8TX73_9ROSI</name>
<reference evidence="12 13" key="1">
    <citation type="submission" date="2021-09" db="EMBL/GenBank/DDBJ databases">
        <title>Genomic insights and catalytic innovation underlie evolution of tropane alkaloids biosynthesis.</title>
        <authorList>
            <person name="Wang Y.-J."/>
            <person name="Tian T."/>
            <person name="Huang J.-P."/>
            <person name="Huang S.-X."/>
        </authorList>
    </citation>
    <scope>NUCLEOTIDE SEQUENCE [LARGE SCALE GENOMIC DNA]</scope>
    <source>
        <strain evidence="12">KIB-2018</strain>
        <tissue evidence="12">Leaf</tissue>
    </source>
</reference>
<keyword evidence="9" id="KW-0464">Manganese</keyword>
<comment type="caution">
    <text evidence="12">The sequence shown here is derived from an EMBL/GenBank/DDBJ whole genome shotgun (WGS) entry which is preliminary data.</text>
</comment>
<evidence type="ECO:0000256" key="6">
    <source>
        <dbReference type="ARBA" id="ARBA00022801"/>
    </source>
</evidence>
<dbReference type="InterPro" id="IPR033308">
    <property type="entry name" value="PGAP5/Cdc1/Ted1"/>
</dbReference>
<evidence type="ECO:0000259" key="11">
    <source>
        <dbReference type="Pfam" id="PF00149"/>
    </source>
</evidence>
<evidence type="ECO:0000256" key="3">
    <source>
        <dbReference type="ARBA" id="ARBA00008895"/>
    </source>
</evidence>
<evidence type="ECO:0000313" key="12">
    <source>
        <dbReference type="EMBL" id="KAJ8771612.1"/>
    </source>
</evidence>
<evidence type="ECO:0000256" key="4">
    <source>
        <dbReference type="ARBA" id="ARBA00022692"/>
    </source>
</evidence>
<dbReference type="SUPFAM" id="SSF56300">
    <property type="entry name" value="Metallo-dependent phosphatases"/>
    <property type="match status" value="1"/>
</dbReference>
<dbReference type="GO" id="GO:0006506">
    <property type="term" value="P:GPI anchor biosynthetic process"/>
    <property type="evidence" value="ECO:0007669"/>
    <property type="project" value="InterPro"/>
</dbReference>
<protein>
    <recommendedName>
        <fullName evidence="11">Calcineurin-like phosphoesterase domain-containing protein</fullName>
    </recommendedName>
</protein>
<comment type="cofactor">
    <cofactor evidence="1">
        <name>Mn(2+)</name>
        <dbReference type="ChEBI" id="CHEBI:29035"/>
    </cofactor>
</comment>
<organism evidence="12 13">
    <name type="scientific">Erythroxylum novogranatense</name>
    <dbReference type="NCBI Taxonomy" id="1862640"/>
    <lineage>
        <taxon>Eukaryota</taxon>
        <taxon>Viridiplantae</taxon>
        <taxon>Streptophyta</taxon>
        <taxon>Embryophyta</taxon>
        <taxon>Tracheophyta</taxon>
        <taxon>Spermatophyta</taxon>
        <taxon>Magnoliopsida</taxon>
        <taxon>eudicotyledons</taxon>
        <taxon>Gunneridae</taxon>
        <taxon>Pentapetalae</taxon>
        <taxon>rosids</taxon>
        <taxon>fabids</taxon>
        <taxon>Malpighiales</taxon>
        <taxon>Erythroxylaceae</taxon>
        <taxon>Erythroxylum</taxon>
    </lineage>
</organism>
<evidence type="ECO:0000256" key="1">
    <source>
        <dbReference type="ARBA" id="ARBA00001936"/>
    </source>
</evidence>
<keyword evidence="6" id="KW-0378">Hydrolase</keyword>
<keyword evidence="7 10" id="KW-1133">Transmembrane helix</keyword>
<keyword evidence="5" id="KW-0479">Metal-binding</keyword>
<evidence type="ECO:0000256" key="9">
    <source>
        <dbReference type="ARBA" id="ARBA00023211"/>
    </source>
</evidence>
<accession>A0AAV8TX73</accession>
<proteinExistence type="inferred from homology"/>
<keyword evidence="4 10" id="KW-0812">Transmembrane</keyword>
<feature type="transmembrane region" description="Helical" evidence="10">
    <location>
        <begin position="391"/>
        <end position="412"/>
    </location>
</feature>
<comment type="similarity">
    <text evidence="3">Belongs to the metallophosphoesterase superfamily. MPPE1 family.</text>
</comment>
<sequence>MHQRRHTMVLPTWKPLLPIAIFVLFVLFEEWVSFPSCSIVPSSLGAPDRYDAGSAHKSQDLKVMMVADLLLLGPETGFFNSYFRDYYMSKFFKKSFYTLKPDMLLVLGDFSAKGSKLSKTKWVSVLHQFHRMLGPFLELPLHVVLGDRDVGQCNELDVKSVHWLARNFPGLDSAGCGAFEISNVSFVSLNSVALLCGINTLRFSVERVIETERTDLRMDVERALESIDDFGELKDGFGKFEDMSENFQWRGGELSSGSGPVLLLHLPLHHFTNNTCQEIISKKAPKNLFEHGSEAKDKREFTDTGPYELSHTIPPNATEYIFQALKPRIVFSAHTHKFCDRTHSDGTREVTVPTMTWKVRDDPGFVVATFRGDRNSSSISYCSLARESHVLIAYSSLLALLLTLWIVVNTNLKCLRQ</sequence>
<dbReference type="GO" id="GO:0016787">
    <property type="term" value="F:hydrolase activity"/>
    <property type="evidence" value="ECO:0007669"/>
    <property type="project" value="UniProtKB-KW"/>
</dbReference>
<dbReference type="InterPro" id="IPR029052">
    <property type="entry name" value="Metallo-depent_PP-like"/>
</dbReference>
<dbReference type="PANTHER" id="PTHR13315">
    <property type="entry name" value="METALLO PHOSPHOESTERASE RELATED"/>
    <property type="match status" value="1"/>
</dbReference>
<dbReference type="Pfam" id="PF00149">
    <property type="entry name" value="Metallophos"/>
    <property type="match status" value="1"/>
</dbReference>
<evidence type="ECO:0000256" key="2">
    <source>
        <dbReference type="ARBA" id="ARBA00004141"/>
    </source>
</evidence>
<dbReference type="InterPro" id="IPR004843">
    <property type="entry name" value="Calcineurin-like_PHP"/>
</dbReference>
<dbReference type="Proteomes" id="UP001159364">
    <property type="component" value="Linkage Group LG02"/>
</dbReference>
<evidence type="ECO:0000256" key="8">
    <source>
        <dbReference type="ARBA" id="ARBA00023136"/>
    </source>
</evidence>
<dbReference type="FunFam" id="3.60.21.10:FF:000135">
    <property type="entry name" value="Os06g0222800 protein"/>
    <property type="match status" value="1"/>
</dbReference>
<gene>
    <name evidence="12" type="ORF">K2173_026789</name>
</gene>
<comment type="subcellular location">
    <subcellularLocation>
        <location evidence="2">Membrane</location>
        <topology evidence="2">Multi-pass membrane protein</topology>
    </subcellularLocation>
</comment>
<evidence type="ECO:0000313" key="13">
    <source>
        <dbReference type="Proteomes" id="UP001159364"/>
    </source>
</evidence>
<keyword evidence="8 10" id="KW-0472">Membrane</keyword>
<dbReference type="GO" id="GO:0016020">
    <property type="term" value="C:membrane"/>
    <property type="evidence" value="ECO:0007669"/>
    <property type="project" value="UniProtKB-SubCell"/>
</dbReference>
<dbReference type="EMBL" id="JAIWQS010000002">
    <property type="protein sequence ID" value="KAJ8771612.1"/>
    <property type="molecule type" value="Genomic_DNA"/>
</dbReference>